<dbReference type="Pfam" id="PF01565">
    <property type="entry name" value="FAD_binding_4"/>
    <property type="match status" value="1"/>
</dbReference>
<dbReference type="Gene3D" id="3.40.50.300">
    <property type="entry name" value="P-loop containing nucleotide triphosphate hydrolases"/>
    <property type="match status" value="1"/>
</dbReference>
<dbReference type="Gene3D" id="3.30.465.10">
    <property type="match status" value="1"/>
</dbReference>
<sequence>MYGMKPKKQFIEKALEMLVEQPEGGMVVVFHRDETLHLDGLVCHQTASFPSGAICVTDDDDVLDVFAPFIAGSSIEDVEAKRGIQAEWRTLCRALSRREKAHPNQLSFSSPNIMVAFTKHATAITELTAQVPLSKGDRVVKNREAHLRQPASVVRPKNIQQIQKCVQWALKHGLGLSIVGGGHSGHCQWPNVVAVDMGAFDQLHILPASDDGERCSSGSGPLVVAGAGCKTGDIIRRTMAAGLTVPLGARPSVGAGLWLQGGIGHLARLYGLACDSIVGAVVVSVANSQVICIGYVPSENRPAGAVRPTNETDQLWAIKGAGTNFCIVVSVTFRAFVAPTYLTRNWIFSLSDQHDARLRLENFDTHVARKLPHSCSVDAYLYWDAGQLHLGITAFESFTSELATQSPMSTISASTCLGPEEKCDIVDSVKLFEAEMYISRMHGGHGRGKTSSFKRCLFLKNIGAVADVLIAAMETRPTPFCYLHLLQGGGAVRNVAANATAFGCRDWDFACVITGVWRRDQDQTELARTVVGWVYKVAQNLLPLSTGVYSADLGPDPRDHALAIKAFGANGPQLARLKYTLDPHNVLAYACPLQRAPMGQKLIVLVTGRSCAGKDHCAGIWVSVFTSCSHRSLTARTVSISDVIKREYAVATGADFDRLLRDRAYKEQHRSSLTRFFHDQVQRRPQLPMEHFINAVNSASDVDVLIITGMRDLAPVSVFSPLVPESRLLDVHIRVSEKTRQYRRRCHGAGNYDNEGETDNNDSNSNLAVLDYCPSLIFDNDMSGNDAARIFAEQRLLPFFDEDLQCLKNMIRPVPDFPRPGIDFRHVLNISQQPGGLTLCTSLLQAHFAGDWVHVGAIACCEASGFVFASPLAVRVDIPLALIRQAGKLPPPTVSVLKSTSHISSPISSPSNVNGIEMDRYLIPGDASVVVVDDVLATGKTLLAVLQLLEKANVRRENIRIMVVAEFPIHHGRELLHRHGFGGVPVQSLLIFDGA</sequence>
<dbReference type="GO" id="GO:0071949">
    <property type="term" value="F:FAD binding"/>
    <property type="evidence" value="ECO:0007669"/>
    <property type="project" value="InterPro"/>
</dbReference>
<dbReference type="GO" id="GO:0016491">
    <property type="term" value="F:oxidoreductase activity"/>
    <property type="evidence" value="ECO:0007669"/>
    <property type="project" value="UniProtKB-KW"/>
</dbReference>
<evidence type="ECO:0000313" key="7">
    <source>
        <dbReference type="Proteomes" id="UP001220324"/>
    </source>
</evidence>
<dbReference type="InterPro" id="IPR029057">
    <property type="entry name" value="PRTase-like"/>
</dbReference>
<keyword evidence="2" id="KW-0285">Flavoprotein</keyword>
<evidence type="ECO:0000256" key="2">
    <source>
        <dbReference type="ARBA" id="ARBA00022630"/>
    </source>
</evidence>
<dbReference type="AlphaFoldDB" id="A0AAD6GGZ2"/>
<evidence type="ECO:0000256" key="4">
    <source>
        <dbReference type="ARBA" id="ARBA00023002"/>
    </source>
</evidence>
<organism evidence="6 7">
    <name type="scientific">Penicillium frequentans</name>
    <dbReference type="NCBI Taxonomy" id="3151616"/>
    <lineage>
        <taxon>Eukaryota</taxon>
        <taxon>Fungi</taxon>
        <taxon>Dikarya</taxon>
        <taxon>Ascomycota</taxon>
        <taxon>Pezizomycotina</taxon>
        <taxon>Eurotiomycetes</taxon>
        <taxon>Eurotiomycetidae</taxon>
        <taxon>Eurotiales</taxon>
        <taxon>Aspergillaceae</taxon>
        <taxon>Penicillium</taxon>
    </lineage>
</organism>
<keyword evidence="3" id="KW-0274">FAD</keyword>
<dbReference type="PANTHER" id="PTHR42973">
    <property type="entry name" value="BINDING OXIDOREDUCTASE, PUTATIVE (AFU_ORTHOLOGUE AFUA_1G17690)-RELATED"/>
    <property type="match status" value="1"/>
</dbReference>
<comment type="caution">
    <text evidence="6">The sequence shown here is derived from an EMBL/GenBank/DDBJ whole genome shotgun (WGS) entry which is preliminary data.</text>
</comment>
<feature type="domain" description="FAD-binding PCMH-type" evidence="5">
    <location>
        <begin position="146"/>
        <end position="338"/>
    </location>
</feature>
<dbReference type="GO" id="GO:0006695">
    <property type="term" value="P:cholesterol biosynthetic process"/>
    <property type="evidence" value="ECO:0007669"/>
    <property type="project" value="InterPro"/>
</dbReference>
<keyword evidence="4" id="KW-0560">Oxidoreductase</keyword>
<evidence type="ECO:0000259" key="5">
    <source>
        <dbReference type="PROSITE" id="PS51387"/>
    </source>
</evidence>
<dbReference type="PROSITE" id="PS51387">
    <property type="entry name" value="FAD_PCMH"/>
    <property type="match status" value="1"/>
</dbReference>
<dbReference type="Pfam" id="PF00156">
    <property type="entry name" value="Pribosyltran"/>
    <property type="match status" value="1"/>
</dbReference>
<dbReference type="InterPro" id="IPR000836">
    <property type="entry name" value="PRTase_dom"/>
</dbReference>
<keyword evidence="7" id="KW-1185">Reference proteome</keyword>
<dbReference type="InterPro" id="IPR016169">
    <property type="entry name" value="FAD-bd_PCMH_sub2"/>
</dbReference>
<dbReference type="SUPFAM" id="SSF53271">
    <property type="entry name" value="PRTase-like"/>
    <property type="match status" value="1"/>
</dbReference>
<dbReference type="PANTHER" id="PTHR42973:SF25">
    <property type="entry name" value="PHOSPHOMEVALONATE KINASE"/>
    <property type="match status" value="1"/>
</dbReference>
<dbReference type="InterPro" id="IPR006094">
    <property type="entry name" value="Oxid_FAD_bind_N"/>
</dbReference>
<reference evidence="6 7" key="1">
    <citation type="journal article" date="2023" name="IMA Fungus">
        <title>Comparative genomic study of the Penicillium genus elucidates a diverse pangenome and 15 lateral gene transfer events.</title>
        <authorList>
            <person name="Petersen C."/>
            <person name="Sorensen T."/>
            <person name="Nielsen M.R."/>
            <person name="Sondergaard T.E."/>
            <person name="Sorensen J.L."/>
            <person name="Fitzpatrick D.A."/>
            <person name="Frisvad J.C."/>
            <person name="Nielsen K.L."/>
        </authorList>
    </citation>
    <scope>NUCLEOTIDE SEQUENCE [LARGE SCALE GENOMIC DNA]</scope>
    <source>
        <strain evidence="6 7">IBT 35679</strain>
    </source>
</reference>
<dbReference type="InterPro" id="IPR036318">
    <property type="entry name" value="FAD-bd_PCMH-like_sf"/>
</dbReference>
<dbReference type="CDD" id="cd06223">
    <property type="entry name" value="PRTases_typeI"/>
    <property type="match status" value="1"/>
</dbReference>
<name>A0AAD6GGZ2_9EURO</name>
<dbReference type="Gene3D" id="3.40.462.20">
    <property type="match status" value="1"/>
</dbReference>
<accession>A0AAD6GGZ2</accession>
<dbReference type="InterPro" id="IPR027417">
    <property type="entry name" value="P-loop_NTPase"/>
</dbReference>
<dbReference type="Proteomes" id="UP001220324">
    <property type="component" value="Unassembled WGS sequence"/>
</dbReference>
<gene>
    <name evidence="6" type="ORF">N7494_005378</name>
</gene>
<dbReference type="GO" id="GO:0004631">
    <property type="term" value="F:phosphomevalonate kinase activity"/>
    <property type="evidence" value="ECO:0007669"/>
    <property type="project" value="InterPro"/>
</dbReference>
<dbReference type="InterPro" id="IPR016166">
    <property type="entry name" value="FAD-bd_PCMH"/>
</dbReference>
<evidence type="ECO:0000256" key="3">
    <source>
        <dbReference type="ARBA" id="ARBA00022827"/>
    </source>
</evidence>
<dbReference type="EMBL" id="JAQIZZ010000004">
    <property type="protein sequence ID" value="KAJ5544099.1"/>
    <property type="molecule type" value="Genomic_DNA"/>
</dbReference>
<dbReference type="Pfam" id="PF04275">
    <property type="entry name" value="P-mevalo_kinase"/>
    <property type="match status" value="1"/>
</dbReference>
<comment type="similarity">
    <text evidence="1">Belongs to the oxygen-dependent FAD-linked oxidoreductase family.</text>
</comment>
<dbReference type="SUPFAM" id="SSF56176">
    <property type="entry name" value="FAD-binding/transporter-associated domain-like"/>
    <property type="match status" value="1"/>
</dbReference>
<evidence type="ECO:0000313" key="6">
    <source>
        <dbReference type="EMBL" id="KAJ5544099.1"/>
    </source>
</evidence>
<dbReference type="GO" id="GO:0005737">
    <property type="term" value="C:cytoplasm"/>
    <property type="evidence" value="ECO:0007669"/>
    <property type="project" value="InterPro"/>
</dbReference>
<protein>
    <recommendedName>
        <fullName evidence="5">FAD-binding PCMH-type domain-containing protein</fullName>
    </recommendedName>
</protein>
<dbReference type="InterPro" id="IPR050416">
    <property type="entry name" value="FAD-linked_Oxidoreductase"/>
</dbReference>
<dbReference type="Gene3D" id="3.40.50.2020">
    <property type="match status" value="1"/>
</dbReference>
<dbReference type="InterPro" id="IPR005919">
    <property type="entry name" value="Pmev_kin_anim"/>
</dbReference>
<proteinExistence type="inferred from homology"/>
<evidence type="ECO:0000256" key="1">
    <source>
        <dbReference type="ARBA" id="ARBA00005466"/>
    </source>
</evidence>